<keyword evidence="4" id="KW-0732">Signal</keyword>
<dbReference type="GO" id="GO:0016020">
    <property type="term" value="C:membrane"/>
    <property type="evidence" value="ECO:0007669"/>
    <property type="project" value="UniProtKB-SubCell"/>
</dbReference>
<evidence type="ECO:0000313" key="9">
    <source>
        <dbReference type="EMBL" id="KAG6530388.1"/>
    </source>
</evidence>
<dbReference type="PANTHER" id="PTHR45631">
    <property type="entry name" value="OS07G0107800 PROTEIN-RELATED"/>
    <property type="match status" value="1"/>
</dbReference>
<keyword evidence="10" id="KW-1185">Reference proteome</keyword>
<dbReference type="Gene3D" id="3.80.10.10">
    <property type="entry name" value="Ribonuclease Inhibitor"/>
    <property type="match status" value="1"/>
</dbReference>
<evidence type="ECO:0000256" key="3">
    <source>
        <dbReference type="ARBA" id="ARBA00022692"/>
    </source>
</evidence>
<dbReference type="InterPro" id="IPR024788">
    <property type="entry name" value="Malectin-like_Carb-bd_dom"/>
</dbReference>
<dbReference type="SUPFAM" id="SSF52058">
    <property type="entry name" value="L domain-like"/>
    <property type="match status" value="1"/>
</dbReference>
<sequence length="623" mass="69586">MVKSFIFEFRCLFFSEIRVLYGRTLSSNPNVFQEICHVLRQVALVHGHRQGPLVEQLRRGKEPEIALQAPLLAPHQEGHHQVLHVGPPLGDGARAEELQRSGFGSPLKREMRRNGKEGRLSPTKLFRVPSRHYHDGYKQCSDLLCSAMAIAYRKKRLDSRIWWPILLAFAVASAGARSHSTDALGFLSIDCGLEPGSSYVDPLTNIPYVSDAGFIDTGVNHNISVDYVGDVRNPGLLTLRAFPNGTRNCYTIRSPTVVRGSKYLLRAWFFYGNYDGQLLSFQLHLGVNYWDRVDVTSAELAYWKETITVATDWHLSVCLVNTGTGTPFISGIDLRPLKDSMYPAANEWRSLVLLYRWNLGVESGSIRYPADPLDRLWAPWSSPRWNDVSTNSTVQNLSVDFFEAPSVVMQTAVTPINSSSLVIPWDPFPGYVNQFLVILHISEILDLSGTNQSRQFNIYVNGFRWLGVIMTPEYLQSDSVYNLVTLPSSPTYNISLEALSNSTLPPILNAFELYVTMSNTSVPSDAGDVDAMTAIKERYRIQRNWMGDPCSPSDFVWDGLNCNYSLSNSPRVTALSLSSSGLTGEITKSFASLSALQYLDLSYNNLTGSIPDDLANLSSLRLL</sequence>
<evidence type="ECO:0000259" key="8">
    <source>
        <dbReference type="Pfam" id="PF12819"/>
    </source>
</evidence>
<evidence type="ECO:0000256" key="2">
    <source>
        <dbReference type="ARBA" id="ARBA00022614"/>
    </source>
</evidence>
<organism evidence="9 10">
    <name type="scientific">Zingiber officinale</name>
    <name type="common">Ginger</name>
    <name type="synonym">Amomum zingiber</name>
    <dbReference type="NCBI Taxonomy" id="94328"/>
    <lineage>
        <taxon>Eukaryota</taxon>
        <taxon>Viridiplantae</taxon>
        <taxon>Streptophyta</taxon>
        <taxon>Embryophyta</taxon>
        <taxon>Tracheophyta</taxon>
        <taxon>Spermatophyta</taxon>
        <taxon>Magnoliopsida</taxon>
        <taxon>Liliopsida</taxon>
        <taxon>Zingiberales</taxon>
        <taxon>Zingiberaceae</taxon>
        <taxon>Zingiber</taxon>
    </lineage>
</organism>
<evidence type="ECO:0000256" key="4">
    <source>
        <dbReference type="ARBA" id="ARBA00022729"/>
    </source>
</evidence>
<accession>A0A8J5LU28</accession>
<comment type="subcellular location">
    <subcellularLocation>
        <location evidence="1">Membrane</location>
        <topology evidence="1">Single-pass membrane protein</topology>
    </subcellularLocation>
</comment>
<protein>
    <recommendedName>
        <fullName evidence="8">Malectin-like domain-containing protein</fullName>
    </recommendedName>
</protein>
<dbReference type="InterPro" id="IPR001611">
    <property type="entry name" value="Leu-rich_rpt"/>
</dbReference>
<evidence type="ECO:0000256" key="6">
    <source>
        <dbReference type="ARBA" id="ARBA00022989"/>
    </source>
</evidence>
<keyword evidence="7" id="KW-0472">Membrane</keyword>
<reference evidence="9 10" key="1">
    <citation type="submission" date="2020-08" db="EMBL/GenBank/DDBJ databases">
        <title>Plant Genome Project.</title>
        <authorList>
            <person name="Zhang R.-G."/>
        </authorList>
    </citation>
    <scope>NUCLEOTIDE SEQUENCE [LARGE SCALE GENOMIC DNA]</scope>
    <source>
        <tissue evidence="9">Rhizome</tissue>
    </source>
</reference>
<evidence type="ECO:0000313" key="10">
    <source>
        <dbReference type="Proteomes" id="UP000734854"/>
    </source>
</evidence>
<keyword evidence="6" id="KW-1133">Transmembrane helix</keyword>
<proteinExistence type="predicted"/>
<dbReference type="PANTHER" id="PTHR45631:SF202">
    <property type="entry name" value="SENESCENCE-INDUCED RECEPTOR-LIKE SERINE_THREONINE-PROTEIN KINASE"/>
    <property type="match status" value="1"/>
</dbReference>
<keyword evidence="5" id="KW-0677">Repeat</keyword>
<keyword evidence="2" id="KW-0433">Leucine-rich repeat</keyword>
<evidence type="ECO:0000256" key="5">
    <source>
        <dbReference type="ARBA" id="ARBA00022737"/>
    </source>
</evidence>
<dbReference type="PROSITE" id="PS51450">
    <property type="entry name" value="LRR"/>
    <property type="match status" value="1"/>
</dbReference>
<dbReference type="Pfam" id="PF13855">
    <property type="entry name" value="LRR_8"/>
    <property type="match status" value="1"/>
</dbReference>
<dbReference type="InterPro" id="IPR032675">
    <property type="entry name" value="LRR_dom_sf"/>
</dbReference>
<evidence type="ECO:0000256" key="1">
    <source>
        <dbReference type="ARBA" id="ARBA00004167"/>
    </source>
</evidence>
<evidence type="ECO:0000256" key="7">
    <source>
        <dbReference type="ARBA" id="ARBA00023136"/>
    </source>
</evidence>
<dbReference type="AlphaFoldDB" id="A0A8J5LU28"/>
<feature type="domain" description="Malectin-like" evidence="8">
    <location>
        <begin position="189"/>
        <end position="514"/>
    </location>
</feature>
<dbReference type="Pfam" id="PF12819">
    <property type="entry name" value="Malectin_like"/>
    <property type="match status" value="1"/>
</dbReference>
<gene>
    <name evidence="9" type="ORF">ZIOFF_012618</name>
</gene>
<keyword evidence="3" id="KW-0812">Transmembrane</keyword>
<dbReference type="EMBL" id="JACMSC010000003">
    <property type="protein sequence ID" value="KAG6530388.1"/>
    <property type="molecule type" value="Genomic_DNA"/>
</dbReference>
<dbReference type="FunFam" id="3.80.10.10:FF:000129">
    <property type="entry name" value="Leucine-rich repeat receptor-like kinase"/>
    <property type="match status" value="1"/>
</dbReference>
<comment type="caution">
    <text evidence="9">The sequence shown here is derived from an EMBL/GenBank/DDBJ whole genome shotgun (WGS) entry which is preliminary data.</text>
</comment>
<dbReference type="Proteomes" id="UP000734854">
    <property type="component" value="Unassembled WGS sequence"/>
</dbReference>
<name>A0A8J5LU28_ZINOF</name>